<evidence type="ECO:0000313" key="10">
    <source>
        <dbReference type="Proteomes" id="UP001152747"/>
    </source>
</evidence>
<protein>
    <recommendedName>
        <fullName evidence="8">Transcription factor AP-2 C-terminal domain-containing protein</fullName>
    </recommendedName>
</protein>
<comment type="caution">
    <text evidence="9">The sequence shown here is derived from an EMBL/GenBank/DDBJ whole genome shotgun (WGS) entry which is preliminary data.</text>
</comment>
<feature type="compositionally biased region" description="Polar residues" evidence="7">
    <location>
        <begin position="51"/>
        <end position="88"/>
    </location>
</feature>
<proteinExistence type="inferred from homology"/>
<dbReference type="OrthoDB" id="6252992at2759"/>
<dbReference type="PANTHER" id="PTHR10812:SF17">
    <property type="entry name" value="TRANSCRIPTION FACTOR AP-2, ISOFORM D"/>
    <property type="match status" value="1"/>
</dbReference>
<dbReference type="GO" id="GO:0005634">
    <property type="term" value="C:nucleus"/>
    <property type="evidence" value="ECO:0007669"/>
    <property type="project" value="UniProtKB-SubCell"/>
</dbReference>
<organism evidence="9 10">
    <name type="scientific">Caenorhabditis angaria</name>
    <dbReference type="NCBI Taxonomy" id="860376"/>
    <lineage>
        <taxon>Eukaryota</taxon>
        <taxon>Metazoa</taxon>
        <taxon>Ecdysozoa</taxon>
        <taxon>Nematoda</taxon>
        <taxon>Chromadorea</taxon>
        <taxon>Rhabditida</taxon>
        <taxon>Rhabditina</taxon>
        <taxon>Rhabditomorpha</taxon>
        <taxon>Rhabditoidea</taxon>
        <taxon>Rhabditidae</taxon>
        <taxon>Peloderinae</taxon>
        <taxon>Caenorhabditis</taxon>
    </lineage>
</organism>
<evidence type="ECO:0000256" key="5">
    <source>
        <dbReference type="ARBA" id="ARBA00023163"/>
    </source>
</evidence>
<name>A0A9P1J3H5_9PELO</name>
<keyword evidence="3" id="KW-0805">Transcription regulation</keyword>
<comment type="subcellular location">
    <subcellularLocation>
        <location evidence="1">Nucleus</location>
    </subcellularLocation>
</comment>
<evidence type="ECO:0000256" key="6">
    <source>
        <dbReference type="ARBA" id="ARBA00023242"/>
    </source>
</evidence>
<dbReference type="InterPro" id="IPR013854">
    <property type="entry name" value="TF_AP2_C"/>
</dbReference>
<evidence type="ECO:0000313" key="9">
    <source>
        <dbReference type="EMBL" id="CAI5456007.1"/>
    </source>
</evidence>
<dbReference type="GO" id="GO:0000981">
    <property type="term" value="F:DNA-binding transcription factor activity, RNA polymerase II-specific"/>
    <property type="evidence" value="ECO:0007669"/>
    <property type="project" value="TreeGrafter"/>
</dbReference>
<dbReference type="Pfam" id="PF03299">
    <property type="entry name" value="TF_AP-2"/>
    <property type="match status" value="1"/>
</dbReference>
<dbReference type="InterPro" id="IPR004979">
    <property type="entry name" value="TF_AP2"/>
</dbReference>
<sequence>MQDHSLNQILPCLMNGEIINQISSLLQQNGNAQPIHTTTTLSAPIKVETDSCLSPTDSMSSTSAIQSPSCSSVQSGANKRPASQSDLDSQLKRIKEEDEDLDESEISAPIARLMKPVHLIKPDDVFTTVPGRLSVLTSSNKYKVTVAELQRRLSPPENLNASIIGAMLRRAKSKNGGKELRAALEDYGLALPAGKRKLNQITLFTSMIEGEAEHLAKDFDFLCNNEFPANDLAAVSLSKNIDVNSEKNRKTREEELKTARKLINELMDVLTSSEVEAKMTNFQMLTHNFGTSALFTVFGVLNTYFNAQLELVQNRDTTMTTQPQNNTVKTTVQSSSRNQLAAQPSVFSLLNGFENQAPQIQPQDQLLALQSLLDLNRLATYHAEKVNSLEAENKLYKEKNDILEQQVAIFKQLGYLS</sequence>
<evidence type="ECO:0000256" key="1">
    <source>
        <dbReference type="ARBA" id="ARBA00004123"/>
    </source>
</evidence>
<keyword evidence="6" id="KW-0539">Nucleus</keyword>
<reference evidence="9" key="1">
    <citation type="submission" date="2022-11" db="EMBL/GenBank/DDBJ databases">
        <authorList>
            <person name="Kikuchi T."/>
        </authorList>
    </citation>
    <scope>NUCLEOTIDE SEQUENCE</scope>
    <source>
        <strain evidence="9">PS1010</strain>
    </source>
</reference>
<evidence type="ECO:0000256" key="7">
    <source>
        <dbReference type="SAM" id="MobiDB-lite"/>
    </source>
</evidence>
<evidence type="ECO:0000256" key="2">
    <source>
        <dbReference type="ARBA" id="ARBA00007770"/>
    </source>
</evidence>
<gene>
    <name evidence="9" type="ORF">CAMP_LOCUS18644</name>
</gene>
<keyword evidence="4" id="KW-0238">DNA-binding</keyword>
<keyword evidence="10" id="KW-1185">Reference proteome</keyword>
<dbReference type="AlphaFoldDB" id="A0A9P1J3H5"/>
<dbReference type="PRINTS" id="PR01748">
    <property type="entry name" value="AP2TNSCPFCT"/>
</dbReference>
<dbReference type="EMBL" id="CANHGI010000006">
    <property type="protein sequence ID" value="CAI5456007.1"/>
    <property type="molecule type" value="Genomic_DNA"/>
</dbReference>
<evidence type="ECO:0000259" key="8">
    <source>
        <dbReference type="Pfam" id="PF03299"/>
    </source>
</evidence>
<dbReference type="GO" id="GO:0000977">
    <property type="term" value="F:RNA polymerase II transcription regulatory region sequence-specific DNA binding"/>
    <property type="evidence" value="ECO:0007669"/>
    <property type="project" value="TreeGrafter"/>
</dbReference>
<accession>A0A9P1J3H5</accession>
<dbReference type="PANTHER" id="PTHR10812">
    <property type="entry name" value="TRANSCRIPTION FACTOR AP-2"/>
    <property type="match status" value="1"/>
</dbReference>
<keyword evidence="5" id="KW-0804">Transcription</keyword>
<dbReference type="GO" id="GO:0042127">
    <property type="term" value="P:regulation of cell population proliferation"/>
    <property type="evidence" value="ECO:0007669"/>
    <property type="project" value="TreeGrafter"/>
</dbReference>
<evidence type="ECO:0000256" key="4">
    <source>
        <dbReference type="ARBA" id="ARBA00023125"/>
    </source>
</evidence>
<evidence type="ECO:0000256" key="3">
    <source>
        <dbReference type="ARBA" id="ARBA00023015"/>
    </source>
</evidence>
<feature type="region of interest" description="Disordered" evidence="7">
    <location>
        <begin position="51"/>
        <end position="90"/>
    </location>
</feature>
<feature type="domain" description="Transcription factor AP-2 C-terminal" evidence="8">
    <location>
        <begin position="126"/>
        <end position="306"/>
    </location>
</feature>
<comment type="similarity">
    <text evidence="2">Belongs to the AP-2 family.</text>
</comment>
<dbReference type="Proteomes" id="UP001152747">
    <property type="component" value="Unassembled WGS sequence"/>
</dbReference>